<dbReference type="CDD" id="cd07487">
    <property type="entry name" value="Peptidases_S8_1"/>
    <property type="match status" value="1"/>
</dbReference>
<dbReference type="KEGG" id="hsd:SD1D_0719"/>
<dbReference type="Pfam" id="PF00082">
    <property type="entry name" value="Peptidase_S8"/>
    <property type="match status" value="1"/>
</dbReference>
<dbReference type="InterPro" id="IPR015500">
    <property type="entry name" value="Peptidase_S8_subtilisin-rel"/>
</dbReference>
<evidence type="ECO:0000256" key="1">
    <source>
        <dbReference type="ARBA" id="ARBA00011073"/>
    </source>
</evidence>
<evidence type="ECO:0000256" key="2">
    <source>
        <dbReference type="ARBA" id="ARBA00022670"/>
    </source>
</evidence>
<gene>
    <name evidence="9" type="ORF">SD1D_0719</name>
</gene>
<feature type="active site" description="Charge relay system" evidence="5 6">
    <location>
        <position position="133"/>
    </location>
</feature>
<evidence type="ECO:0000256" key="5">
    <source>
        <dbReference type="PIRSR" id="PIRSR615500-1"/>
    </source>
</evidence>
<dbReference type="InterPro" id="IPR023828">
    <property type="entry name" value="Peptidase_S8_Ser-AS"/>
</dbReference>
<dbReference type="PANTHER" id="PTHR43806">
    <property type="entry name" value="PEPTIDASE S8"/>
    <property type="match status" value="1"/>
</dbReference>
<dbReference type="PROSITE" id="PS00138">
    <property type="entry name" value="SUBTILASE_SER"/>
    <property type="match status" value="1"/>
</dbReference>
<name>A0A0K8J466_9FIRM</name>
<feature type="domain" description="Peptidase S8/S53" evidence="8">
    <location>
        <begin position="89"/>
        <end position="377"/>
    </location>
</feature>
<dbReference type="InterPro" id="IPR022398">
    <property type="entry name" value="Peptidase_S8_His-AS"/>
</dbReference>
<evidence type="ECO:0000256" key="4">
    <source>
        <dbReference type="ARBA" id="ARBA00022825"/>
    </source>
</evidence>
<dbReference type="GO" id="GO:0004252">
    <property type="term" value="F:serine-type endopeptidase activity"/>
    <property type="evidence" value="ECO:0007669"/>
    <property type="project" value="UniProtKB-UniRule"/>
</dbReference>
<protein>
    <recommendedName>
        <fullName evidence="8">Peptidase S8/S53 domain-containing protein</fullName>
    </recommendedName>
</protein>
<keyword evidence="10" id="KW-1185">Reference proteome</keyword>
<dbReference type="Gene3D" id="3.30.70.80">
    <property type="entry name" value="Peptidase S8 propeptide/proteinase inhibitor I9"/>
    <property type="match status" value="1"/>
</dbReference>
<dbReference type="AlphaFoldDB" id="A0A0K8J466"/>
<evidence type="ECO:0000256" key="7">
    <source>
        <dbReference type="RuleBase" id="RU003355"/>
    </source>
</evidence>
<evidence type="ECO:0000256" key="3">
    <source>
        <dbReference type="ARBA" id="ARBA00022801"/>
    </source>
</evidence>
<evidence type="ECO:0000256" key="6">
    <source>
        <dbReference type="PROSITE-ProRule" id="PRU01240"/>
    </source>
</evidence>
<evidence type="ECO:0000259" key="8">
    <source>
        <dbReference type="Pfam" id="PF00082"/>
    </source>
</evidence>
<reference evidence="10" key="1">
    <citation type="submission" date="2015-09" db="EMBL/GenBank/DDBJ databases">
        <authorList>
            <person name="Wibberg D."/>
        </authorList>
    </citation>
    <scope>NUCLEOTIDE SEQUENCE [LARGE SCALE GENOMIC DNA]</scope>
    <source>
        <strain evidence="10">SD1D</strain>
    </source>
</reference>
<feature type="active site" description="Charge relay system" evidence="5 6">
    <location>
        <position position="98"/>
    </location>
</feature>
<proteinExistence type="inferred from homology"/>
<evidence type="ECO:0000313" key="9">
    <source>
        <dbReference type="EMBL" id="CUH92267.1"/>
    </source>
</evidence>
<dbReference type="SUPFAM" id="SSF52743">
    <property type="entry name" value="Subtilisin-like"/>
    <property type="match status" value="1"/>
</dbReference>
<organism evidence="9 10">
    <name type="scientific">Herbinix luporum</name>
    <dbReference type="NCBI Taxonomy" id="1679721"/>
    <lineage>
        <taxon>Bacteria</taxon>
        <taxon>Bacillati</taxon>
        <taxon>Bacillota</taxon>
        <taxon>Clostridia</taxon>
        <taxon>Lachnospirales</taxon>
        <taxon>Lachnospiraceae</taxon>
        <taxon>Herbinix</taxon>
    </lineage>
</organism>
<dbReference type="InterPro" id="IPR050131">
    <property type="entry name" value="Peptidase_S8_subtilisin-like"/>
</dbReference>
<dbReference type="Gene3D" id="3.40.50.200">
    <property type="entry name" value="Peptidase S8/S53 domain"/>
    <property type="match status" value="1"/>
</dbReference>
<feature type="active site" description="Charge relay system" evidence="5 6">
    <location>
        <position position="331"/>
    </location>
</feature>
<dbReference type="InterPro" id="IPR000209">
    <property type="entry name" value="Peptidase_S8/S53_dom"/>
</dbReference>
<sequence>MDKKNKVQIIVHCKDYENRRLILENLGHIKYRLPMINAYVLEVDKHKLNTIKELEGLIDIELDAHITAQMNRVNDIIECKWAHDRGYYGQGVGVAIVDTGICLHKDFTEGGNRIVAFKDFVHGKLDPYDDNGHGSHVSGIIGGNGFSSKGKYMGIAPACNLIVIKVLDHRGDGNISDVLAGLQWILDNRKKYNIRVVNISVGTSAKDSLDENSLLVQGVNAVWDSGIVVVVAAGNNGPGPMTISTPGISRKVITVGSSDDNVSVEVFGSKTKDYSGRGPTPYCIKKPDIVAPGSNIISCNTDRYTPVGRINSKKYRTADFPMMYTIKSGTSMATPVVSGAIALLLSAYPKLSNRDVKLRLRKSAVDLGLKWEKQGWGLLNVKRLLEL</sequence>
<keyword evidence="4 6" id="KW-0720">Serine protease</keyword>
<comment type="similarity">
    <text evidence="1 6 7">Belongs to the peptidase S8 family.</text>
</comment>
<dbReference type="PANTHER" id="PTHR43806:SF65">
    <property type="entry name" value="SERINE PROTEASE APRX"/>
    <property type="match status" value="1"/>
</dbReference>
<dbReference type="Proteomes" id="UP000196053">
    <property type="component" value="Chromosome I"/>
</dbReference>
<keyword evidence="2 6" id="KW-0645">Protease</keyword>
<evidence type="ECO:0000313" key="10">
    <source>
        <dbReference type="Proteomes" id="UP000196053"/>
    </source>
</evidence>
<dbReference type="InterPro" id="IPR036852">
    <property type="entry name" value="Peptidase_S8/S53_dom_sf"/>
</dbReference>
<dbReference type="InterPro" id="IPR023827">
    <property type="entry name" value="Peptidase_S8_Asp-AS"/>
</dbReference>
<keyword evidence="3 6" id="KW-0378">Hydrolase</keyword>
<dbReference type="InterPro" id="IPR037045">
    <property type="entry name" value="S8pro/Inhibitor_I9_sf"/>
</dbReference>
<dbReference type="EMBL" id="LN879430">
    <property type="protein sequence ID" value="CUH92267.1"/>
    <property type="molecule type" value="Genomic_DNA"/>
</dbReference>
<dbReference type="PROSITE" id="PS00137">
    <property type="entry name" value="SUBTILASE_HIS"/>
    <property type="match status" value="1"/>
</dbReference>
<dbReference type="PROSITE" id="PS00136">
    <property type="entry name" value="SUBTILASE_ASP"/>
    <property type="match status" value="1"/>
</dbReference>
<dbReference type="PRINTS" id="PR00723">
    <property type="entry name" value="SUBTILISIN"/>
</dbReference>
<dbReference type="PROSITE" id="PS51892">
    <property type="entry name" value="SUBTILASE"/>
    <property type="match status" value="1"/>
</dbReference>
<accession>A0A0K8J466</accession>
<dbReference type="GO" id="GO:0006508">
    <property type="term" value="P:proteolysis"/>
    <property type="evidence" value="ECO:0007669"/>
    <property type="project" value="UniProtKB-KW"/>
</dbReference>